<dbReference type="InterPro" id="IPR000711">
    <property type="entry name" value="ATPase_OSCP/dsu"/>
</dbReference>
<name>A0ABR7LM92_9ACTN</name>
<proteinExistence type="inferred from homology"/>
<keyword evidence="2 7" id="KW-0813">Transport</keyword>
<evidence type="ECO:0000256" key="7">
    <source>
        <dbReference type="HAMAP-Rule" id="MF_01416"/>
    </source>
</evidence>
<dbReference type="Proteomes" id="UP000805614">
    <property type="component" value="Unassembled WGS sequence"/>
</dbReference>
<evidence type="ECO:0000256" key="4">
    <source>
        <dbReference type="ARBA" id="ARBA00023065"/>
    </source>
</evidence>
<evidence type="ECO:0000256" key="2">
    <source>
        <dbReference type="ARBA" id="ARBA00022448"/>
    </source>
</evidence>
<keyword evidence="3 7" id="KW-0375">Hydrogen ion transport</keyword>
<sequence length="273" mass="30017">MSTSGAASRASLAEAVERLEVILSTAELATLGEELFGVMRLLDREPALRRALSDPSRDGEEKAQLVRILLEGKVGEPALELTSDVVRQRWSRPRELADAFERLAVIAEAARAEAEGRIDDLEDEIFRFARIVEREPALRNALTSPQLQPERKRELVVALLDGKVTASALRLISEVVTGPRGRSLERALAEYGRLVAQRRDRLIALVRTPTTLSEEQRTRLVATLSAAYGHDVYLNIQVDPGVLGGISVQVGDEVVDGTVARRLDDVRRQITAG</sequence>
<keyword evidence="4 7" id="KW-0406">Ion transport</keyword>
<keyword evidence="7" id="KW-0139">CF(1)</keyword>
<reference evidence="8 9" key="1">
    <citation type="submission" date="2020-06" db="EMBL/GenBank/DDBJ databases">
        <title>Actinomadura xiongansis sp. nov., isolated from soil of Baiyangdian.</title>
        <authorList>
            <person name="Zhang X."/>
        </authorList>
    </citation>
    <scope>NUCLEOTIDE SEQUENCE [LARGE SCALE GENOMIC DNA]</scope>
    <source>
        <strain evidence="8 9">HBUM206468</strain>
    </source>
</reference>
<dbReference type="EMBL" id="JABVEC010000006">
    <property type="protein sequence ID" value="MBC6465894.1"/>
    <property type="molecule type" value="Genomic_DNA"/>
</dbReference>
<dbReference type="NCBIfam" id="NF009967">
    <property type="entry name" value="PRK13430.1"/>
    <property type="match status" value="1"/>
</dbReference>
<dbReference type="InterPro" id="IPR026015">
    <property type="entry name" value="ATP_synth_OSCP/delta_N_sf"/>
</dbReference>
<accession>A0ABR7LM92</accession>
<keyword evidence="6 7" id="KW-0066">ATP synthesis</keyword>
<comment type="caution">
    <text evidence="8">The sequence shown here is derived from an EMBL/GenBank/DDBJ whole genome shotgun (WGS) entry which is preliminary data.</text>
</comment>
<dbReference type="Pfam" id="PF00213">
    <property type="entry name" value="OSCP"/>
    <property type="match status" value="1"/>
</dbReference>
<dbReference type="SUPFAM" id="SSF47928">
    <property type="entry name" value="N-terminal domain of the delta subunit of the F1F0-ATP synthase"/>
    <property type="match status" value="1"/>
</dbReference>
<protein>
    <recommendedName>
        <fullName evidence="7">ATP synthase subunit delta</fullName>
    </recommendedName>
    <alternativeName>
        <fullName evidence="7">ATP synthase F(1) sector subunit delta</fullName>
    </alternativeName>
    <alternativeName>
        <fullName evidence="7">F-type ATPase subunit delta</fullName>
        <shortName evidence="7">F-ATPase subunit delta</shortName>
    </alternativeName>
</protein>
<comment type="subcellular location">
    <subcellularLocation>
        <location evidence="7">Cell membrane</location>
        <topology evidence="7">Peripheral membrane protein</topology>
    </subcellularLocation>
    <subcellularLocation>
        <location evidence="1">Membrane</location>
    </subcellularLocation>
</comment>
<comment type="function">
    <text evidence="7">This protein is part of the stalk that links CF(0) to CF(1). It either transmits conformational changes from CF(0) to CF(1) or is implicated in proton conduction.</text>
</comment>
<dbReference type="RefSeq" id="WP_187242913.1">
    <property type="nucleotide sequence ID" value="NZ_BAAAOK010000028.1"/>
</dbReference>
<keyword evidence="9" id="KW-1185">Reference proteome</keyword>
<evidence type="ECO:0000256" key="5">
    <source>
        <dbReference type="ARBA" id="ARBA00023136"/>
    </source>
</evidence>
<keyword evidence="5 7" id="KW-0472">Membrane</keyword>
<organism evidence="8 9">
    <name type="scientific">Actinomadura alba</name>
    <dbReference type="NCBI Taxonomy" id="406431"/>
    <lineage>
        <taxon>Bacteria</taxon>
        <taxon>Bacillati</taxon>
        <taxon>Actinomycetota</taxon>
        <taxon>Actinomycetes</taxon>
        <taxon>Streptosporangiales</taxon>
        <taxon>Thermomonosporaceae</taxon>
        <taxon>Actinomadura</taxon>
    </lineage>
</organism>
<comment type="similarity">
    <text evidence="7">Belongs to the ATPase delta chain family.</text>
</comment>
<evidence type="ECO:0000256" key="3">
    <source>
        <dbReference type="ARBA" id="ARBA00022781"/>
    </source>
</evidence>
<comment type="function">
    <text evidence="7">F(1)F(0) ATP synthase produces ATP from ADP in the presence of a proton or sodium gradient. F-type ATPases consist of two structural domains, F(1) containing the extramembraneous catalytic core and F(0) containing the membrane proton channel, linked together by a central stalk and a peripheral stalk. During catalysis, ATP synthesis in the catalytic domain of F(1) is coupled via a rotary mechanism of the central stalk subunits to proton translocation.</text>
</comment>
<dbReference type="NCBIfam" id="TIGR01145">
    <property type="entry name" value="ATP_synt_delta"/>
    <property type="match status" value="1"/>
</dbReference>
<evidence type="ECO:0000256" key="6">
    <source>
        <dbReference type="ARBA" id="ARBA00023310"/>
    </source>
</evidence>
<evidence type="ECO:0000256" key="1">
    <source>
        <dbReference type="ARBA" id="ARBA00004370"/>
    </source>
</evidence>
<evidence type="ECO:0000313" key="9">
    <source>
        <dbReference type="Proteomes" id="UP000805614"/>
    </source>
</evidence>
<dbReference type="HAMAP" id="MF_01416">
    <property type="entry name" value="ATP_synth_delta_bact"/>
    <property type="match status" value="1"/>
</dbReference>
<dbReference type="PANTHER" id="PTHR11910">
    <property type="entry name" value="ATP SYNTHASE DELTA CHAIN"/>
    <property type="match status" value="1"/>
</dbReference>
<evidence type="ECO:0000313" key="8">
    <source>
        <dbReference type="EMBL" id="MBC6465894.1"/>
    </source>
</evidence>
<dbReference type="Gene3D" id="1.10.520.20">
    <property type="entry name" value="N-terminal domain of the delta subunit of the F1F0-ATP synthase"/>
    <property type="match status" value="1"/>
</dbReference>
<gene>
    <name evidence="7" type="primary">atpH</name>
    <name evidence="8" type="ORF">HKK74_10345</name>
</gene>
<keyword evidence="7" id="KW-1003">Cell membrane</keyword>